<feature type="domain" description="Bacterial Ig-like" evidence="4">
    <location>
        <begin position="755"/>
        <end position="836"/>
    </location>
</feature>
<feature type="transmembrane region" description="Helical" evidence="2">
    <location>
        <begin position="1313"/>
        <end position="1334"/>
    </location>
</feature>
<keyword evidence="3" id="KW-0732">Signal</keyword>
<evidence type="ECO:0000256" key="3">
    <source>
        <dbReference type="SAM" id="SignalP"/>
    </source>
</evidence>
<dbReference type="InterPro" id="IPR052504">
    <property type="entry name" value="Mucin_signaling_protection"/>
</dbReference>
<sequence>MPKRFPFRTAIAGLTALAIASPVVAPVNTSLLAAAVAQVREDLSTRNKLVFKARPNTPSDNPAEVAYRTEGTFSVQVPNPEPNSKVQFFLDGVAQGEPVAITNGYASITVKPTSFTTDAFKHVVTARYVDPNGFNVRADVTKEFATKLTEAAVPKEVKSQNITDEEIRDNRYSFTINGSSKTDSNPLALKQGQEFTLTGSNSFSGRGFTNVWEIGLNPPSGTEFVSAKRTDRTASVAYQGADSNGVGIRVHQDADGNWGVPGNPKANPGNAFITFRPDDFKMYNAQKAEVEGKFKAPQTPGIYYPQFAIFKYTGITGGNKTRYMHRMDTAVFRVTSPELPERYLRKQVTVALAPEQKLQATVDGTLVATVSPKASGTVTFIRPGSNGTQDEQLGTAGIVNGEAKLYPVNFETHGEQDIKLKFIPAQGTDWAESEGTGQVYVEHAPAQATSITLTLPSETVQGVKFDASASVDQKVDGTIQFYSVVEEQGTKIDVKYGEPIPVNEANDWTAKVQPQLFKLGLQTAKAVFTPNDTKAYKGSEKTQDIYIKQPTTTITLSAEEGKKVGEDVKITAKIDPAVAGTIVFTDGDKALDTKSVAAGTSEVTITKSFNTAGSHALKAVFTPLDNVTYPTAESTTNLVIGDRNKIDTTLELRSDKSELTVGESAIVTAKVPTGVEGRVMFDDGTGVQAFAPVDPATGEAKFTYIPRTDGKKTVQAEFVPINASAATHNGTTKSVDITVKAASSVNQDTNLVLTGPKSVTEGDSITLTAFVNPRGATGTVQFSDGTGPIGEAVTIKNGKAEITVPNASLGDYQYMAAYNPTGAFNATLPATHAVKVNPKPAPVTNTVTATATPSTVTTTATTTKTEPTTTTKVESTTTTETTTVEKPTTITSVTTKTEPTTTTKVESTTTTETTTVEKPTTITSVTTKTEPTTTTKVESTTTTETTTVEKPTTITSVTTKTEPTTTTKVESTTTTETTTTTATPSTVTTTATTTKTEPTTTTKVESTTTTETTTTTATPSTVTTTATTTKTEPTTTTKVEPTTTTATTTVEKPTTVTSVTTKTEPTTTTKVESTTTTATTTVEKPTTATATTTVGEVTKSTTATTTETKTDTTTVEKPTTLSTTVKETATETVEKPTTVVKPTTVTAKETVTTKETATERATTTVDRPTTVTEKETVTTTATNNVTTTQQVPGATGTLPAPAVDASKVVETPAGRDVTLTASTTPGTKGEIVFVTKDGQVLGKAPIGKDGTAKLTHSFTTPGSYEIQSYVQAPDGTKGQKSPSFTVTVADKGGSSVKLGAGSADSSSTDNKTALYAGIGVLLAFLLGAISIALLGHPAVKKFFASIGIHY</sequence>
<keyword evidence="6" id="KW-1185">Reference proteome</keyword>
<proteinExistence type="predicted"/>
<comment type="caution">
    <text evidence="5">The sequence shown here is derived from an EMBL/GenBank/DDBJ whole genome shotgun (WGS) entry which is preliminary data.</text>
</comment>
<protein>
    <recommendedName>
        <fullName evidence="4">Bacterial Ig-like domain-containing protein</fullName>
    </recommendedName>
</protein>
<reference evidence="5" key="1">
    <citation type="submission" date="2020-11" db="EMBL/GenBank/DDBJ databases">
        <title>Sequencing the genomes of 1000 actinobacteria strains.</title>
        <authorList>
            <person name="Klenk H.-P."/>
        </authorList>
    </citation>
    <scope>NUCLEOTIDE SEQUENCE</scope>
    <source>
        <strain evidence="5">DSM 45632</strain>
    </source>
</reference>
<gene>
    <name evidence="5" type="ORF">IW254_001898</name>
</gene>
<dbReference type="InterPro" id="IPR032109">
    <property type="entry name" value="Big_3_5"/>
</dbReference>
<dbReference type="InterPro" id="IPR013783">
    <property type="entry name" value="Ig-like_fold"/>
</dbReference>
<evidence type="ECO:0000313" key="6">
    <source>
        <dbReference type="Proteomes" id="UP000658613"/>
    </source>
</evidence>
<evidence type="ECO:0000313" key="5">
    <source>
        <dbReference type="EMBL" id="MBG6122929.1"/>
    </source>
</evidence>
<dbReference type="Gene3D" id="2.60.40.10">
    <property type="entry name" value="Immunoglobulins"/>
    <property type="match status" value="4"/>
</dbReference>
<dbReference type="Proteomes" id="UP000658613">
    <property type="component" value="Unassembled WGS sequence"/>
</dbReference>
<evidence type="ECO:0000259" key="4">
    <source>
        <dbReference type="Pfam" id="PF16640"/>
    </source>
</evidence>
<feature type="region of interest" description="Disordered" evidence="1">
    <location>
        <begin position="854"/>
        <end position="1080"/>
    </location>
</feature>
<dbReference type="GO" id="GO:0005975">
    <property type="term" value="P:carbohydrate metabolic process"/>
    <property type="evidence" value="ECO:0007669"/>
    <property type="project" value="UniProtKB-ARBA"/>
</dbReference>
<feature type="region of interest" description="Disordered" evidence="1">
    <location>
        <begin position="1151"/>
        <end position="1176"/>
    </location>
</feature>
<feature type="signal peptide" evidence="3">
    <location>
        <begin position="1"/>
        <end position="25"/>
    </location>
</feature>
<evidence type="ECO:0000256" key="1">
    <source>
        <dbReference type="SAM" id="MobiDB-lite"/>
    </source>
</evidence>
<dbReference type="EMBL" id="JADOUE010000001">
    <property type="protein sequence ID" value="MBG6122929.1"/>
    <property type="molecule type" value="Genomic_DNA"/>
</dbReference>
<organism evidence="5 6">
    <name type="scientific">Corynebacterium aquatimens</name>
    <dbReference type="NCBI Taxonomy" id="1190508"/>
    <lineage>
        <taxon>Bacteria</taxon>
        <taxon>Bacillati</taxon>
        <taxon>Actinomycetota</taxon>
        <taxon>Actinomycetes</taxon>
        <taxon>Mycobacteriales</taxon>
        <taxon>Corynebacteriaceae</taxon>
        <taxon>Corynebacterium</taxon>
    </lineage>
</organism>
<name>A0A931E1D2_9CORY</name>
<keyword evidence="2" id="KW-0472">Membrane</keyword>
<keyword evidence="2" id="KW-0812">Transmembrane</keyword>
<accession>A0A931E1D2</accession>
<evidence type="ECO:0000256" key="2">
    <source>
        <dbReference type="SAM" id="Phobius"/>
    </source>
</evidence>
<keyword evidence="2" id="KW-1133">Transmembrane helix</keyword>
<dbReference type="PANTHER" id="PTHR24041:SF30">
    <property type="entry name" value="MUCIN-3A"/>
    <property type="match status" value="1"/>
</dbReference>
<dbReference type="PANTHER" id="PTHR24041">
    <property type="entry name" value="MUCIN"/>
    <property type="match status" value="1"/>
</dbReference>
<dbReference type="Pfam" id="PF16640">
    <property type="entry name" value="Big_3_5"/>
    <property type="match status" value="1"/>
</dbReference>
<dbReference type="Gene3D" id="2.60.40.2260">
    <property type="match status" value="1"/>
</dbReference>
<dbReference type="RefSeq" id="WP_196825237.1">
    <property type="nucleotide sequence ID" value="NZ_CP046980.1"/>
</dbReference>
<feature type="region of interest" description="Disordered" evidence="1">
    <location>
        <begin position="1098"/>
        <end position="1118"/>
    </location>
</feature>
<feature type="chain" id="PRO_5039065160" description="Bacterial Ig-like domain-containing protein" evidence="3">
    <location>
        <begin position="26"/>
        <end position="1350"/>
    </location>
</feature>